<feature type="domain" description="G-protein coupled receptors family 1 profile" evidence="7">
    <location>
        <begin position="19"/>
        <end position="170"/>
    </location>
</feature>
<dbReference type="InterPro" id="IPR052954">
    <property type="entry name" value="GPCR-Ligand_Int"/>
</dbReference>
<accession>A0A9D4E902</accession>
<dbReference type="InterPro" id="IPR000276">
    <property type="entry name" value="GPCR_Rhodpsn"/>
</dbReference>
<evidence type="ECO:0000259" key="7">
    <source>
        <dbReference type="PROSITE" id="PS50262"/>
    </source>
</evidence>
<evidence type="ECO:0000256" key="5">
    <source>
        <dbReference type="RuleBase" id="RU000688"/>
    </source>
</evidence>
<evidence type="ECO:0000256" key="4">
    <source>
        <dbReference type="ARBA" id="ARBA00023136"/>
    </source>
</evidence>
<keyword evidence="5" id="KW-0807">Transducer</keyword>
<comment type="caution">
    <text evidence="8">The sequence shown here is derived from an EMBL/GenBank/DDBJ whole genome shotgun (WGS) entry which is preliminary data.</text>
</comment>
<keyword evidence="4 6" id="KW-0472">Membrane</keyword>
<dbReference type="Proteomes" id="UP000828390">
    <property type="component" value="Unassembled WGS sequence"/>
</dbReference>
<reference evidence="8" key="1">
    <citation type="journal article" date="2019" name="bioRxiv">
        <title>The Genome of the Zebra Mussel, Dreissena polymorpha: A Resource for Invasive Species Research.</title>
        <authorList>
            <person name="McCartney M.A."/>
            <person name="Auch B."/>
            <person name="Kono T."/>
            <person name="Mallez S."/>
            <person name="Zhang Y."/>
            <person name="Obille A."/>
            <person name="Becker A."/>
            <person name="Abrahante J.E."/>
            <person name="Garbe J."/>
            <person name="Badalamenti J.P."/>
            <person name="Herman A."/>
            <person name="Mangelson H."/>
            <person name="Liachko I."/>
            <person name="Sullivan S."/>
            <person name="Sone E.D."/>
            <person name="Koren S."/>
            <person name="Silverstein K.A.T."/>
            <person name="Beckman K.B."/>
            <person name="Gohl D.M."/>
        </authorList>
    </citation>
    <scope>NUCLEOTIDE SEQUENCE</scope>
    <source>
        <strain evidence="8">Duluth1</strain>
        <tissue evidence="8">Whole animal</tissue>
    </source>
</reference>
<dbReference type="Pfam" id="PF00001">
    <property type="entry name" value="7tm_1"/>
    <property type="match status" value="1"/>
</dbReference>
<dbReference type="PANTHER" id="PTHR46641:SF25">
    <property type="entry name" value="CNMAMIDE RECEPTOR-RELATED"/>
    <property type="match status" value="1"/>
</dbReference>
<protein>
    <recommendedName>
        <fullName evidence="7">G-protein coupled receptors family 1 profile domain-containing protein</fullName>
    </recommendedName>
</protein>
<feature type="transmembrane region" description="Helical" evidence="6">
    <location>
        <begin position="39"/>
        <end position="61"/>
    </location>
</feature>
<dbReference type="EMBL" id="JAIWYP010000009">
    <property type="protein sequence ID" value="KAH3776022.1"/>
    <property type="molecule type" value="Genomic_DNA"/>
</dbReference>
<name>A0A9D4E902_DREPO</name>
<keyword evidence="9" id="KW-1185">Reference proteome</keyword>
<keyword evidence="2 5" id="KW-0812">Transmembrane</keyword>
<dbReference type="InterPro" id="IPR017452">
    <property type="entry name" value="GPCR_Rhodpsn_7TM"/>
</dbReference>
<feature type="transmembrane region" description="Helical" evidence="6">
    <location>
        <begin position="81"/>
        <end position="100"/>
    </location>
</feature>
<keyword evidence="3 6" id="KW-1133">Transmembrane helix</keyword>
<evidence type="ECO:0000256" key="2">
    <source>
        <dbReference type="ARBA" id="ARBA00022692"/>
    </source>
</evidence>
<feature type="transmembrane region" description="Helical" evidence="6">
    <location>
        <begin position="6"/>
        <end position="27"/>
    </location>
</feature>
<dbReference type="AlphaFoldDB" id="A0A9D4E902"/>
<comment type="similarity">
    <text evidence="5">Belongs to the G-protein coupled receptor 1 family.</text>
</comment>
<dbReference type="PRINTS" id="PR00237">
    <property type="entry name" value="GPCRRHODOPSN"/>
</dbReference>
<dbReference type="Gene3D" id="1.20.1070.10">
    <property type="entry name" value="Rhodopsin 7-helix transmembrane proteins"/>
    <property type="match status" value="1"/>
</dbReference>
<dbReference type="PANTHER" id="PTHR46641">
    <property type="entry name" value="FMRFAMIDE RECEPTOR-RELATED"/>
    <property type="match status" value="1"/>
</dbReference>
<keyword evidence="5" id="KW-0297">G-protein coupled receptor</keyword>
<dbReference type="GO" id="GO:0016020">
    <property type="term" value="C:membrane"/>
    <property type="evidence" value="ECO:0007669"/>
    <property type="project" value="UniProtKB-SubCell"/>
</dbReference>
<evidence type="ECO:0000256" key="1">
    <source>
        <dbReference type="ARBA" id="ARBA00004370"/>
    </source>
</evidence>
<gene>
    <name evidence="8" type="ORF">DPMN_177433</name>
</gene>
<feature type="transmembrane region" description="Helical" evidence="6">
    <location>
        <begin position="121"/>
        <end position="141"/>
    </location>
</feature>
<evidence type="ECO:0000313" key="9">
    <source>
        <dbReference type="Proteomes" id="UP000828390"/>
    </source>
</evidence>
<proteinExistence type="inferred from homology"/>
<dbReference type="PROSITE" id="PS50262">
    <property type="entry name" value="G_PROTEIN_RECEP_F1_2"/>
    <property type="match status" value="1"/>
</dbReference>
<evidence type="ECO:0000256" key="6">
    <source>
        <dbReference type="SAM" id="Phobius"/>
    </source>
</evidence>
<comment type="subcellular location">
    <subcellularLocation>
        <location evidence="1">Membrane</location>
    </subcellularLocation>
</comment>
<evidence type="ECO:0000313" key="8">
    <source>
        <dbReference type="EMBL" id="KAH3776022.1"/>
    </source>
</evidence>
<sequence length="170" mass="19607">MCLPTTYGSPILIFIGTIGNVLSIVVLLRPRLRKSTTMFYLTCLSFGDLFTLYTGLLRYWIHSAFKVDDRNLSNAACTVHAFFVYLLLDFTVWVLVAVTVDRCISVSLPFRVKRLCSMKRSRMVVTFILMMLFFKNMHFFWTLSLVETLKHSCDGSSPEEIHFLHLFGRG</sequence>
<keyword evidence="5" id="KW-0675">Receptor</keyword>
<evidence type="ECO:0000256" key="3">
    <source>
        <dbReference type="ARBA" id="ARBA00022989"/>
    </source>
</evidence>
<organism evidence="8 9">
    <name type="scientific">Dreissena polymorpha</name>
    <name type="common">Zebra mussel</name>
    <name type="synonym">Mytilus polymorpha</name>
    <dbReference type="NCBI Taxonomy" id="45954"/>
    <lineage>
        <taxon>Eukaryota</taxon>
        <taxon>Metazoa</taxon>
        <taxon>Spiralia</taxon>
        <taxon>Lophotrochozoa</taxon>
        <taxon>Mollusca</taxon>
        <taxon>Bivalvia</taxon>
        <taxon>Autobranchia</taxon>
        <taxon>Heteroconchia</taxon>
        <taxon>Euheterodonta</taxon>
        <taxon>Imparidentia</taxon>
        <taxon>Neoheterodontei</taxon>
        <taxon>Myida</taxon>
        <taxon>Dreissenoidea</taxon>
        <taxon>Dreissenidae</taxon>
        <taxon>Dreissena</taxon>
    </lineage>
</organism>
<dbReference type="SUPFAM" id="SSF81321">
    <property type="entry name" value="Family A G protein-coupled receptor-like"/>
    <property type="match status" value="1"/>
</dbReference>
<reference evidence="8" key="2">
    <citation type="submission" date="2020-11" db="EMBL/GenBank/DDBJ databases">
        <authorList>
            <person name="McCartney M.A."/>
            <person name="Auch B."/>
            <person name="Kono T."/>
            <person name="Mallez S."/>
            <person name="Becker A."/>
            <person name="Gohl D.M."/>
            <person name="Silverstein K.A.T."/>
            <person name="Koren S."/>
            <person name="Bechman K.B."/>
            <person name="Herman A."/>
            <person name="Abrahante J.E."/>
            <person name="Garbe J."/>
        </authorList>
    </citation>
    <scope>NUCLEOTIDE SEQUENCE</scope>
    <source>
        <strain evidence="8">Duluth1</strain>
        <tissue evidence="8">Whole animal</tissue>
    </source>
</reference>
<dbReference type="PROSITE" id="PS00237">
    <property type="entry name" value="G_PROTEIN_RECEP_F1_1"/>
    <property type="match status" value="1"/>
</dbReference>
<dbReference type="GO" id="GO:0004930">
    <property type="term" value="F:G protein-coupled receptor activity"/>
    <property type="evidence" value="ECO:0007669"/>
    <property type="project" value="UniProtKB-KW"/>
</dbReference>